<keyword evidence="2" id="KW-0645">Protease</keyword>
<comment type="caution">
    <text evidence="6">The sequence shown here is derived from an EMBL/GenBank/DDBJ whole genome shotgun (WGS) entry which is preliminary data.</text>
</comment>
<keyword evidence="7" id="KW-1185">Reference proteome</keyword>
<dbReference type="GO" id="GO:0008234">
    <property type="term" value="F:cysteine-type peptidase activity"/>
    <property type="evidence" value="ECO:0007669"/>
    <property type="project" value="InterPro"/>
</dbReference>
<keyword evidence="3" id="KW-0378">Hydrolase</keyword>
<evidence type="ECO:0000313" key="7">
    <source>
        <dbReference type="Proteomes" id="UP000583929"/>
    </source>
</evidence>
<dbReference type="SUPFAM" id="SSF54001">
    <property type="entry name" value="Cysteine proteinases"/>
    <property type="match status" value="1"/>
</dbReference>
<gene>
    <name evidence="6" type="ORF">G4B88_007366</name>
</gene>
<accession>A0A7J6E4I6</accession>
<evidence type="ECO:0000313" key="6">
    <source>
        <dbReference type="EMBL" id="KAF4352589.1"/>
    </source>
</evidence>
<keyword evidence="4" id="KW-0175">Coiled coil</keyword>
<name>A0A7J6E4I6_CANSA</name>
<organism evidence="6 7">
    <name type="scientific">Cannabis sativa</name>
    <name type="common">Hemp</name>
    <name type="synonym">Marijuana</name>
    <dbReference type="NCBI Taxonomy" id="3483"/>
    <lineage>
        <taxon>Eukaryota</taxon>
        <taxon>Viridiplantae</taxon>
        <taxon>Streptophyta</taxon>
        <taxon>Embryophyta</taxon>
        <taxon>Tracheophyta</taxon>
        <taxon>Spermatophyta</taxon>
        <taxon>Magnoliopsida</taxon>
        <taxon>eudicotyledons</taxon>
        <taxon>Gunneridae</taxon>
        <taxon>Pentapetalae</taxon>
        <taxon>rosids</taxon>
        <taxon>fabids</taxon>
        <taxon>Rosales</taxon>
        <taxon>Cannabaceae</taxon>
        <taxon>Cannabis</taxon>
    </lineage>
</organism>
<evidence type="ECO:0000259" key="5">
    <source>
        <dbReference type="PROSITE" id="PS50600"/>
    </source>
</evidence>
<dbReference type="AlphaFoldDB" id="A0A7J6E4I6"/>
<protein>
    <recommendedName>
        <fullName evidence="5">Ubiquitin-like protease family profile domain-containing protein</fullName>
    </recommendedName>
</protein>
<feature type="domain" description="Ubiquitin-like protease family profile" evidence="5">
    <location>
        <begin position="127"/>
        <end position="307"/>
    </location>
</feature>
<evidence type="ECO:0000256" key="4">
    <source>
        <dbReference type="SAM" id="Coils"/>
    </source>
</evidence>
<dbReference type="Gene3D" id="3.40.395.10">
    <property type="entry name" value="Adenoviral Proteinase, Chain A"/>
    <property type="match status" value="1"/>
</dbReference>
<dbReference type="Pfam" id="PF02902">
    <property type="entry name" value="Peptidase_C48"/>
    <property type="match status" value="1"/>
</dbReference>
<dbReference type="InterPro" id="IPR003653">
    <property type="entry name" value="Peptidase_C48_C"/>
</dbReference>
<dbReference type="Proteomes" id="UP000583929">
    <property type="component" value="Unassembled WGS sequence"/>
</dbReference>
<dbReference type="GO" id="GO:0006508">
    <property type="term" value="P:proteolysis"/>
    <property type="evidence" value="ECO:0007669"/>
    <property type="project" value="UniProtKB-KW"/>
</dbReference>
<comment type="similarity">
    <text evidence="1">Belongs to the peptidase C48 family.</text>
</comment>
<dbReference type="InterPro" id="IPR038765">
    <property type="entry name" value="Papain-like_cys_pep_sf"/>
</dbReference>
<evidence type="ECO:0000256" key="2">
    <source>
        <dbReference type="ARBA" id="ARBA00022670"/>
    </source>
</evidence>
<reference evidence="6 7" key="1">
    <citation type="journal article" date="2020" name="bioRxiv">
        <title>Sequence and annotation of 42 cannabis genomes reveals extensive copy number variation in cannabinoid synthesis and pathogen resistance genes.</title>
        <authorList>
            <person name="Mckernan K.J."/>
            <person name="Helbert Y."/>
            <person name="Kane L.T."/>
            <person name="Ebling H."/>
            <person name="Zhang L."/>
            <person name="Liu B."/>
            <person name="Eaton Z."/>
            <person name="Mclaughlin S."/>
            <person name="Kingan S."/>
            <person name="Baybayan P."/>
            <person name="Concepcion G."/>
            <person name="Jordan M."/>
            <person name="Riva A."/>
            <person name="Barbazuk W."/>
            <person name="Harkins T."/>
        </authorList>
    </citation>
    <scope>NUCLEOTIDE SEQUENCE [LARGE SCALE GENOMIC DNA]</scope>
    <source>
        <strain evidence="7">cv. Jamaican Lion 4</strain>
        <tissue evidence="6">Leaf</tissue>
    </source>
</reference>
<evidence type="ECO:0000256" key="3">
    <source>
        <dbReference type="ARBA" id="ARBA00022801"/>
    </source>
</evidence>
<dbReference type="PROSITE" id="PS50600">
    <property type="entry name" value="ULP_PROTEASE"/>
    <property type="match status" value="1"/>
</dbReference>
<sequence length="336" mass="39590">MKSINDHEWRNSIEHKIQNLEKEMKEIRECLTTKRNAEIDLQENFEDKKIKQMNVGWKYEEELCGIAEKNSSSADNVSPINTSKGDNVFFEDFKLENTLRNKDRDMLQYIYSNSNDTQQVIVRNSHIHLLRSDFRYLGPGKDVEITFLTMVATLLTNDERTKTCGKARRWYLPANITNETLPYNNLPLYQRWKKMHYYDLYMGSLDKCNEIFIPLLFSKHYILARLLVSLKKVEVWDSLADKDSPIVYSSKIKEILRNLDLGLESQIKNKPANFSFASFIIVRADYVPKQPNLFDCGFDSNEERCFIACWLAYSNYNLNREKLVKDVTDFYLSRKS</sequence>
<evidence type="ECO:0000256" key="1">
    <source>
        <dbReference type="ARBA" id="ARBA00005234"/>
    </source>
</evidence>
<feature type="coiled-coil region" evidence="4">
    <location>
        <begin position="10"/>
        <end position="37"/>
    </location>
</feature>
<dbReference type="EMBL" id="JAATIQ010000525">
    <property type="protein sequence ID" value="KAF4352589.1"/>
    <property type="molecule type" value="Genomic_DNA"/>
</dbReference>
<proteinExistence type="inferred from homology"/>